<name>A0A102KUT0_9BURK</name>
<proteinExistence type="predicted"/>
<organism evidence="1 2">
    <name type="scientific">Burkholderia ubonensis</name>
    <dbReference type="NCBI Taxonomy" id="101571"/>
    <lineage>
        <taxon>Bacteria</taxon>
        <taxon>Pseudomonadati</taxon>
        <taxon>Pseudomonadota</taxon>
        <taxon>Betaproteobacteria</taxon>
        <taxon>Burkholderiales</taxon>
        <taxon>Burkholderiaceae</taxon>
        <taxon>Burkholderia</taxon>
        <taxon>Burkholderia cepacia complex</taxon>
    </lineage>
</organism>
<dbReference type="Proteomes" id="UP000065521">
    <property type="component" value="Unassembled WGS sequence"/>
</dbReference>
<dbReference type="EMBL" id="LOTN01000071">
    <property type="protein sequence ID" value="KUZ81896.1"/>
    <property type="molecule type" value="Genomic_DNA"/>
</dbReference>
<accession>A0A102KUT0</accession>
<gene>
    <name evidence="1" type="ORF">WI38_31215</name>
</gene>
<sequence>MSTSSLALVVPVNVLALAVNEKDAHDATPYFSGSNTVFTNQLGPSQAFLGANVNRSLMGPPAQPLQAGVHLHWALPDALSKAVTDAHGNLSFKAAPNRWLINRFVIEGGRAVRTSWVVLSDLLNDRMPADQTSITLPAYTTPSGQDYQYSGEFQTFDQQWKEPAIPAERRFASLTGMALTAVANGQPVFASFYPNCRGVFGFVDTLTDLKLPPNGSANLMYTVTGWYGDNCLDPLFGGLDVTQLQAQLAWTFDDPTGRAKPDFSLYQGTIQGVTWHPDETYLPDYSAGIPTIDLDLSLGNNPPEAMSCFLQNTLRPTLPYFQILLNAYFEGLLGKLKNPQPSQLATLEEELQENGFQSIKAEYVYTIVKKVVTYDPLNQPVVTYVQVDDLPLRVGDALNLLNFYAQSVQLLEESLANFNWQLFADWYRIFMAVASQQQTCYNIAYRKYGDLAAQTQQLDAATKTLGDQIAAVEAQLPTDCMLQQSPAPRFWQANDLVFMLGGKDLPPSNRYDDNGQYAPTGNLPCRLQDQSITSATANQVTVDAGNFSASALPTPNGLPAADTFNRLLFEALILNADLLTSLTGTPIGFDDVRAALLGQSRRLTVTGTAPALLSVSRWQGNPWMPLFGYWQVEFQPVFATTDSTKTQLYNYPSDFFTGQFTIEQNNGAAIEFTPATDPAKGPFMQRYEGASILSTSVIDGFVKQLSQSTDPVLQQCLQAIRQQNMVMQAFSGLNAAFLMQDQALQLNIGVPEDTEYYPLTQAIAAALGGYANIGPGFNGFYNPVRAGFLKVGLTLIDVFGQKKTVNPVTINIAQSLTIDYGGQPVPGIAYLPPRLAQASRLLFRFLAADGAEFAEMNMHPATTPICGWFMPSHLNGSLFIYDAQGASLGSLFLNDAKTRILWQSAPGNDATINQGVREVMQDQQPQLRDLVIALSESKPEYFNDFMLAIDNVNGFIEPQEISTNSDMAVLVGRPMAVVQAALALELKGTPQYNQSWAVLNLVDTDPLAETDNDFTKVEFPVVLGNLTDLNDGLIGYFRFGQDNYDWADFYTMGAQSGTTHGVQQPTQNTITLTPHPGVGGNTLDGAFRKLLMLIDPRAMIHATTGILPTKGIRIPSDMYADTLSTLEMTFLTTPILGGSSTLTLPLPSEAGYQWSWVQERRVGGKTLWETRGDISSTPPGGPWTYTPQTVLEGWLRLNPDLLLFELFNADRKAILAQGNNDNLTLNVINRQGRPVSFAPGALVPEGTPSDGSIFYIHFGNAVPQDKVANVVLQADGWTFKCFTDDLYGSYWAAGPDAGLALGGGARFSIRVNNLEVKTDKQQITIFFDYYNVTNINDGVYQDALSIKQAITQ</sequence>
<reference evidence="1 2" key="1">
    <citation type="submission" date="2015-11" db="EMBL/GenBank/DDBJ databases">
        <title>Expanding the genomic diversity of Burkholderia species for the development of highly accurate diagnostics.</title>
        <authorList>
            <person name="Sahl J."/>
            <person name="Keim P."/>
            <person name="Wagner D."/>
        </authorList>
    </citation>
    <scope>NUCLEOTIDE SEQUENCE [LARGE SCALE GENOMIC DNA]</scope>
    <source>
        <strain evidence="1 2">RF32-BP4</strain>
    </source>
</reference>
<evidence type="ECO:0000313" key="1">
    <source>
        <dbReference type="EMBL" id="KUZ81896.1"/>
    </source>
</evidence>
<protein>
    <submittedName>
        <fullName evidence="1">Uncharacterized protein</fullName>
    </submittedName>
</protein>
<evidence type="ECO:0000313" key="2">
    <source>
        <dbReference type="Proteomes" id="UP000065521"/>
    </source>
</evidence>
<comment type="caution">
    <text evidence="1">The sequence shown here is derived from an EMBL/GenBank/DDBJ whole genome shotgun (WGS) entry which is preliminary data.</text>
</comment>